<dbReference type="InterPro" id="IPR011613">
    <property type="entry name" value="GH15-like"/>
</dbReference>
<evidence type="ECO:0000313" key="5">
    <source>
        <dbReference type="Proteomes" id="UP000479241"/>
    </source>
</evidence>
<dbReference type="Proteomes" id="UP000479241">
    <property type="component" value="Unassembled WGS sequence"/>
</dbReference>
<dbReference type="GO" id="GO:0005975">
    <property type="term" value="P:carbohydrate metabolic process"/>
    <property type="evidence" value="ECO:0007669"/>
    <property type="project" value="InterPro"/>
</dbReference>
<dbReference type="AlphaFoldDB" id="A0A6L9W8E1"/>
<dbReference type="PANTHER" id="PTHR31616:SF0">
    <property type="entry name" value="GLUCAN 1,4-ALPHA-GLUCOSIDASE"/>
    <property type="match status" value="1"/>
</dbReference>
<comment type="caution">
    <text evidence="4">The sequence shown here is derived from an EMBL/GenBank/DDBJ whole genome shotgun (WGS) entry which is preliminary data.</text>
</comment>
<feature type="compositionally biased region" description="Low complexity" evidence="1">
    <location>
        <begin position="15"/>
        <end position="24"/>
    </location>
</feature>
<accession>A0A6L9W8E1</accession>
<dbReference type="Pfam" id="PF19291">
    <property type="entry name" value="TREH_N"/>
    <property type="match status" value="1"/>
</dbReference>
<dbReference type="Gene3D" id="1.50.10.10">
    <property type="match status" value="1"/>
</dbReference>
<feature type="domain" description="GH15-like" evidence="2">
    <location>
        <begin position="258"/>
        <end position="627"/>
    </location>
</feature>
<sequence>MPGGVGAVRRGHGPGDLSSSRGLPLPLRPLVRTDGYLPIEDHGLIGDGVTCALVGRDGSVPWLCLPNFDSRPFLAGILDTARGGSFDITPVGLRESAQRYLPDTGVLVTEMQGDGGRLELTDCLTLRSGADLAEPVPSGRGELLRVARAVGGSVEVDVRLAPMDGVLVRPELGAWRILWAAQPGLEILLSATSPLTVGRDGAIRGRVTLRAGERLTVALQWSGQTHSRVTSEPERLVDQTAAAWRRWSGRLEYAGPQDALVRRSALTLKLLDHAPTGALMAAATSSLPEEIGGERNWDYRFTWVRDAAFSSYALRRIGMRDESDAFLAWTLRNVERDDRTSICYSLDGTRPGMEWEDLALSGYRGSGPVRWGNGAARQVQNDVYGELLDVAYQWVRAGGVPDEHLWRALTELTEQAIGGWATPDNGIWEIRDAGRPFTYSVAMCQVAVDRALRIGELCGLPHPRERWRREADRIHRTLLEHAWDPERGTFTEHLTPPGQGDRGGLDGSLLTLPLRRLVAADDPRMVATTEAVRRHLDAGDGLLYRYLHTESPDGLAGGEGAFLLCSFWLVDNLAGQGRLDEAHQLYDSLCGRANELGLLAEEIDPTTGAFLGNFPQAFSHVGVITSGWNLSRAEEARR</sequence>
<keyword evidence="4" id="KW-0378">Hydrolase</keyword>
<feature type="domain" description="Trehalase-like N-terminal" evidence="3">
    <location>
        <begin position="37"/>
        <end position="177"/>
    </location>
</feature>
<evidence type="ECO:0000259" key="3">
    <source>
        <dbReference type="Pfam" id="PF19291"/>
    </source>
</evidence>
<gene>
    <name evidence="4" type="ORF">GCU60_18640</name>
</gene>
<feature type="region of interest" description="Disordered" evidence="1">
    <location>
        <begin position="1"/>
        <end position="24"/>
    </location>
</feature>
<dbReference type="PANTHER" id="PTHR31616">
    <property type="entry name" value="TREHALASE"/>
    <property type="match status" value="1"/>
</dbReference>
<evidence type="ECO:0000313" key="4">
    <source>
        <dbReference type="EMBL" id="NEK87761.1"/>
    </source>
</evidence>
<dbReference type="InterPro" id="IPR045582">
    <property type="entry name" value="Trehalase-like_N"/>
</dbReference>
<organism evidence="4 5">
    <name type="scientific">Blastococcus saxobsidens</name>
    <dbReference type="NCBI Taxonomy" id="138336"/>
    <lineage>
        <taxon>Bacteria</taxon>
        <taxon>Bacillati</taxon>
        <taxon>Actinomycetota</taxon>
        <taxon>Actinomycetes</taxon>
        <taxon>Geodermatophilales</taxon>
        <taxon>Geodermatophilaceae</taxon>
        <taxon>Blastococcus</taxon>
    </lineage>
</organism>
<evidence type="ECO:0000259" key="2">
    <source>
        <dbReference type="Pfam" id="PF00723"/>
    </source>
</evidence>
<dbReference type="SUPFAM" id="SSF48208">
    <property type="entry name" value="Six-hairpin glycosidases"/>
    <property type="match status" value="1"/>
</dbReference>
<reference evidence="4 5" key="1">
    <citation type="submission" date="2019-12" db="EMBL/GenBank/DDBJ databases">
        <title>the WGS of Blastococcus saxobsidens 67B17.</title>
        <authorList>
            <person name="Jiang Z."/>
        </authorList>
    </citation>
    <scope>NUCLEOTIDE SEQUENCE [LARGE SCALE GENOMIC DNA]</scope>
    <source>
        <strain evidence="4 5">67B17</strain>
    </source>
</reference>
<dbReference type="EMBL" id="JAAGWG010000041">
    <property type="protein sequence ID" value="NEK87761.1"/>
    <property type="molecule type" value="Genomic_DNA"/>
</dbReference>
<dbReference type="InterPro" id="IPR008928">
    <property type="entry name" value="6-hairpin_glycosidase_sf"/>
</dbReference>
<protein>
    <submittedName>
        <fullName evidence="4">Glycoside hydrolase family 15 protein</fullName>
    </submittedName>
</protein>
<proteinExistence type="predicted"/>
<dbReference type="GO" id="GO:0004553">
    <property type="term" value="F:hydrolase activity, hydrolyzing O-glycosyl compounds"/>
    <property type="evidence" value="ECO:0007669"/>
    <property type="project" value="UniProtKB-ARBA"/>
</dbReference>
<name>A0A6L9W8E1_9ACTN</name>
<evidence type="ECO:0000256" key="1">
    <source>
        <dbReference type="SAM" id="MobiDB-lite"/>
    </source>
</evidence>
<dbReference type="InterPro" id="IPR012341">
    <property type="entry name" value="6hp_glycosidase-like_sf"/>
</dbReference>
<dbReference type="Pfam" id="PF00723">
    <property type="entry name" value="Glyco_hydro_15"/>
    <property type="match status" value="1"/>
</dbReference>